<dbReference type="RefSeq" id="WP_274838452.1">
    <property type="nucleotide sequence ID" value="NZ_JARCJE010000009.1"/>
</dbReference>
<name>A0ABD4XE11_9RHOB</name>
<dbReference type="Proteomes" id="UP001218364">
    <property type="component" value="Unassembled WGS sequence"/>
</dbReference>
<organism evidence="4 5">
    <name type="scientific">Phaeobacter gallaeciensis</name>
    <dbReference type="NCBI Taxonomy" id="60890"/>
    <lineage>
        <taxon>Bacteria</taxon>
        <taxon>Pseudomonadati</taxon>
        <taxon>Pseudomonadota</taxon>
        <taxon>Alphaproteobacteria</taxon>
        <taxon>Rhodobacterales</taxon>
        <taxon>Roseobacteraceae</taxon>
        <taxon>Phaeobacter</taxon>
    </lineage>
</organism>
<dbReference type="SUPFAM" id="SSF50475">
    <property type="entry name" value="FMN-binding split barrel"/>
    <property type="match status" value="1"/>
</dbReference>
<dbReference type="SMART" id="SM00903">
    <property type="entry name" value="Flavin_Reduct"/>
    <property type="match status" value="1"/>
</dbReference>
<accession>A0ABD4XE11</accession>
<evidence type="ECO:0000259" key="3">
    <source>
        <dbReference type="SMART" id="SM00903"/>
    </source>
</evidence>
<dbReference type="GO" id="GO:0016646">
    <property type="term" value="F:oxidoreductase activity, acting on the CH-NH group of donors, NAD or NADP as acceptor"/>
    <property type="evidence" value="ECO:0007669"/>
    <property type="project" value="UniProtKB-ARBA"/>
</dbReference>
<protein>
    <submittedName>
        <fullName evidence="4">Flavin reductase family protein</fullName>
    </submittedName>
</protein>
<dbReference type="PANTHER" id="PTHR30466:SF11">
    <property type="entry name" value="FLAVIN-DEPENDENT MONOOXYGENASE, REDUCTASE SUBUNIT HSAB"/>
    <property type="match status" value="1"/>
</dbReference>
<evidence type="ECO:0000313" key="5">
    <source>
        <dbReference type="Proteomes" id="UP001218364"/>
    </source>
</evidence>
<dbReference type="InterPro" id="IPR012349">
    <property type="entry name" value="Split_barrel_FMN-bd"/>
</dbReference>
<reference evidence="4 5" key="1">
    <citation type="submission" date="2023-02" db="EMBL/GenBank/DDBJ databases">
        <title>Population genomics of bacteria associated with diatom.</title>
        <authorList>
            <person name="Xie J."/>
            <person name="Wang H."/>
        </authorList>
    </citation>
    <scope>NUCLEOTIDE SEQUENCE [LARGE SCALE GENOMIC DNA]</scope>
    <source>
        <strain evidence="4 5">PT47_8</strain>
    </source>
</reference>
<dbReference type="EMBL" id="JARCJK010000012">
    <property type="protein sequence ID" value="MDE4167689.1"/>
    <property type="molecule type" value="Genomic_DNA"/>
</dbReference>
<sequence>MNHRAIGDEIGTRQFWQALGRRPMGATVITAPGAKGPAGFLGLSFAHISSAPPKVLVAIGNSTSALETIRDSGQFAVNLLPPGRSETAKAFSGKAPMEDRFAPGQWGTLITGAPVLLDATAVFDCEVSSAIEDASAVIVVGHVRALEWDDRAGATTAWSGEYIDIEP</sequence>
<evidence type="ECO:0000313" key="4">
    <source>
        <dbReference type="EMBL" id="MDE4167689.1"/>
    </source>
</evidence>
<dbReference type="InterPro" id="IPR002563">
    <property type="entry name" value="Flavin_Rdtase-like_dom"/>
</dbReference>
<dbReference type="PANTHER" id="PTHR30466">
    <property type="entry name" value="FLAVIN REDUCTASE"/>
    <property type="match status" value="1"/>
</dbReference>
<evidence type="ECO:0000256" key="2">
    <source>
        <dbReference type="ARBA" id="ARBA00023002"/>
    </source>
</evidence>
<dbReference type="InterPro" id="IPR050268">
    <property type="entry name" value="NADH-dep_flavin_reductase"/>
</dbReference>
<keyword evidence="2" id="KW-0560">Oxidoreductase</keyword>
<dbReference type="AlphaFoldDB" id="A0ABD4XE11"/>
<gene>
    <name evidence="4" type="ORF">PXK24_18500</name>
</gene>
<comment type="similarity">
    <text evidence="1">Belongs to the non-flavoprotein flavin reductase family.</text>
</comment>
<feature type="domain" description="Flavin reductase like" evidence="3">
    <location>
        <begin position="19"/>
        <end position="164"/>
    </location>
</feature>
<evidence type="ECO:0000256" key="1">
    <source>
        <dbReference type="ARBA" id="ARBA00008898"/>
    </source>
</evidence>
<proteinExistence type="inferred from homology"/>
<dbReference type="Pfam" id="PF01613">
    <property type="entry name" value="Flavin_Reduct"/>
    <property type="match status" value="1"/>
</dbReference>
<comment type="caution">
    <text evidence="4">The sequence shown here is derived from an EMBL/GenBank/DDBJ whole genome shotgun (WGS) entry which is preliminary data.</text>
</comment>
<dbReference type="Gene3D" id="2.30.110.10">
    <property type="entry name" value="Electron Transport, Fmn-binding Protein, Chain A"/>
    <property type="match status" value="1"/>
</dbReference>